<dbReference type="Proteomes" id="UP001148662">
    <property type="component" value="Unassembled WGS sequence"/>
</dbReference>
<organism evidence="1 2">
    <name type="scientific">Phlebia brevispora</name>
    <dbReference type="NCBI Taxonomy" id="194682"/>
    <lineage>
        <taxon>Eukaryota</taxon>
        <taxon>Fungi</taxon>
        <taxon>Dikarya</taxon>
        <taxon>Basidiomycota</taxon>
        <taxon>Agaricomycotina</taxon>
        <taxon>Agaricomycetes</taxon>
        <taxon>Polyporales</taxon>
        <taxon>Meruliaceae</taxon>
        <taxon>Phlebia</taxon>
    </lineage>
</organism>
<name>A0ACC1T3V6_9APHY</name>
<evidence type="ECO:0000313" key="2">
    <source>
        <dbReference type="Proteomes" id="UP001148662"/>
    </source>
</evidence>
<keyword evidence="2" id="KW-1185">Reference proteome</keyword>
<dbReference type="EMBL" id="JANHOG010000650">
    <property type="protein sequence ID" value="KAJ3552527.1"/>
    <property type="molecule type" value="Genomic_DNA"/>
</dbReference>
<proteinExistence type="predicted"/>
<reference evidence="1" key="1">
    <citation type="submission" date="2022-07" db="EMBL/GenBank/DDBJ databases">
        <title>Genome Sequence of Phlebia brevispora.</title>
        <authorList>
            <person name="Buettner E."/>
        </authorList>
    </citation>
    <scope>NUCLEOTIDE SEQUENCE</scope>
    <source>
        <strain evidence="1">MPL23</strain>
    </source>
</reference>
<gene>
    <name evidence="1" type="ORF">NM688_g4105</name>
</gene>
<sequence>MLLRAYSTLCLEPPRSSTMQKDADGFYTPAAEETKESPPKPEADKDEAEASTEAAEQQPQTDLIKSTFEVEVTLADQQADPNSPLYSIKTFEQLGLHEDLLKGIYDMGFSKPSKIQERALPLLLRDPPTNMIAQSQSGTGKTAAFVLTMLSRVDFTKPKTQALCLAPSRELARQIMSVVVAMGKFTPVQTEYAIRDHLPRTTTRITAHIVVGTPGTMTDLIRRRVIDVSEVKVFVLDEADNMLDQDGLGDQTLRVKNMLPRNHPVQILLFSATFPDNVRNFANKFAPNANRIELQKTELSVDNIRQFYMDCKNEEHKYEVLVSLYNLLTIGQSIIFCQHRHTADRISQRMTAEGHKVASLHGAKDAAERDAIIDSFREGREKVLITTNVIARGIDIMQVNMVVNYDLPLLSERGQWGNKDDARPDIETYIHRIGRTGRFGRKGISINFVHDKRTWQQMEQIEKATGKQIIRIETNDLDVMEDVREPPFFFLTHSHDSPMLSLDILANEEGVEVTCPSFCPVLMCILVVLSPFSNLFLPACYIAWTFHHHSAPPLPHCSQSPTSVEFSPWPRVAERTRASMNSGAVVRGCAGLDVVLDCVSEAWIRTPTRRSCLTDMPYTGGVSWVPRHCDSAAARLYPKIASYVTRKTRRRCVICAVQLVPCASDGKVSPHSDLDTSFSTASLGCAFDAVLRTRRLKWHMDDGLHQSPRVYRHTGVPSSGGHAYAVDFGNVLMMASLSRPEGARSWISWDDLGGCDLAWEIILNRTIRMKKHGRPWTRSRPAFLLREIVLTWELDMGAAGSRRERLHSSSRSKQLPASTRPVLDLHQIHPPKMLPTMYDWSIEHIKSVFEAKSEEECRRAIDETFSHKIEFSSNGRQLTRADLQRFVLGMVLSSGYRLSVKWQNAIEVPRDSTNRDGVLGGYYIISNVRKTTPTGAQLPGRFDRHKFLNVVIESESKDLSFDSRRIVRLNLTASDRPT</sequence>
<comment type="caution">
    <text evidence="1">The sequence shown here is derived from an EMBL/GenBank/DDBJ whole genome shotgun (WGS) entry which is preliminary data.</text>
</comment>
<protein>
    <submittedName>
        <fullName evidence="1">Uncharacterized protein</fullName>
    </submittedName>
</protein>
<accession>A0ACC1T3V6</accession>
<evidence type="ECO:0000313" key="1">
    <source>
        <dbReference type="EMBL" id="KAJ3552527.1"/>
    </source>
</evidence>